<feature type="compositionally biased region" description="Polar residues" evidence="1">
    <location>
        <begin position="34"/>
        <end position="45"/>
    </location>
</feature>
<accession>A0A2J6RW18</accession>
<gene>
    <name evidence="2" type="ORF">L207DRAFT_318716</name>
</gene>
<feature type="compositionally biased region" description="Polar residues" evidence="1">
    <location>
        <begin position="1"/>
        <end position="18"/>
    </location>
</feature>
<sequence>MASSQIVGQFAKMTTNDYNAKEHTNKGKQVPEFSPQSNLQSSPATGFETNFNDSGFCDCEDETNARSHDYEDWILFPGQIPLISTDNFFADLDSSTKASREGESTVNIEREAVFRARNRRSTFYDPVHEAAHAAIDQSVYEAINDYDTRSQPNYSHPSYEASIPSPFQRWLSTHEKHESLAYGLSQSSSSPRSRHSRQPSQHSGHDSRSR</sequence>
<dbReference type="OrthoDB" id="3536055at2759"/>
<evidence type="ECO:0000256" key="1">
    <source>
        <dbReference type="SAM" id="MobiDB-lite"/>
    </source>
</evidence>
<name>A0A2J6RW18_HYAVF</name>
<evidence type="ECO:0000313" key="2">
    <source>
        <dbReference type="EMBL" id="PMD42715.1"/>
    </source>
</evidence>
<dbReference type="EMBL" id="KZ613943">
    <property type="protein sequence ID" value="PMD42715.1"/>
    <property type="molecule type" value="Genomic_DNA"/>
</dbReference>
<dbReference type="Proteomes" id="UP000235786">
    <property type="component" value="Unassembled WGS sequence"/>
</dbReference>
<evidence type="ECO:0000313" key="3">
    <source>
        <dbReference type="Proteomes" id="UP000235786"/>
    </source>
</evidence>
<feature type="region of interest" description="Disordered" evidence="1">
    <location>
        <begin position="178"/>
        <end position="210"/>
    </location>
</feature>
<proteinExistence type="predicted"/>
<reference evidence="2 3" key="1">
    <citation type="submission" date="2016-04" db="EMBL/GenBank/DDBJ databases">
        <title>A degradative enzymes factory behind the ericoid mycorrhizal symbiosis.</title>
        <authorList>
            <consortium name="DOE Joint Genome Institute"/>
            <person name="Martino E."/>
            <person name="Morin E."/>
            <person name="Grelet G."/>
            <person name="Kuo A."/>
            <person name="Kohler A."/>
            <person name="Daghino S."/>
            <person name="Barry K."/>
            <person name="Choi C."/>
            <person name="Cichocki N."/>
            <person name="Clum A."/>
            <person name="Copeland A."/>
            <person name="Hainaut M."/>
            <person name="Haridas S."/>
            <person name="Labutti K."/>
            <person name="Lindquist E."/>
            <person name="Lipzen A."/>
            <person name="Khouja H.-R."/>
            <person name="Murat C."/>
            <person name="Ohm R."/>
            <person name="Olson A."/>
            <person name="Spatafora J."/>
            <person name="Veneault-Fourrey C."/>
            <person name="Henrissat B."/>
            <person name="Grigoriev I."/>
            <person name="Martin F."/>
            <person name="Perotto S."/>
        </authorList>
    </citation>
    <scope>NUCLEOTIDE SEQUENCE [LARGE SCALE GENOMIC DNA]</scope>
    <source>
        <strain evidence="2 3">F</strain>
    </source>
</reference>
<feature type="region of interest" description="Disordered" evidence="1">
    <location>
        <begin position="1"/>
        <end position="45"/>
    </location>
</feature>
<keyword evidence="3" id="KW-1185">Reference proteome</keyword>
<protein>
    <submittedName>
        <fullName evidence="2">Uncharacterized protein</fullName>
    </submittedName>
</protein>
<organism evidence="2 3">
    <name type="scientific">Hyaloscypha variabilis (strain UAMH 11265 / GT02V1 / F)</name>
    <name type="common">Meliniomyces variabilis</name>
    <dbReference type="NCBI Taxonomy" id="1149755"/>
    <lineage>
        <taxon>Eukaryota</taxon>
        <taxon>Fungi</taxon>
        <taxon>Dikarya</taxon>
        <taxon>Ascomycota</taxon>
        <taxon>Pezizomycotina</taxon>
        <taxon>Leotiomycetes</taxon>
        <taxon>Helotiales</taxon>
        <taxon>Hyaloscyphaceae</taxon>
        <taxon>Hyaloscypha</taxon>
        <taxon>Hyaloscypha variabilis</taxon>
    </lineage>
</organism>
<dbReference type="AlphaFoldDB" id="A0A2J6RW18"/>